<comment type="caution">
    <text evidence="13">The sequence shown here is derived from an EMBL/GenBank/DDBJ whole genome shotgun (WGS) entry which is preliminary data.</text>
</comment>
<evidence type="ECO:0000313" key="13">
    <source>
        <dbReference type="EMBL" id="ERJ63714.1"/>
    </source>
</evidence>
<dbReference type="CDD" id="cd00807">
    <property type="entry name" value="GlnRS_core"/>
    <property type="match status" value="1"/>
</dbReference>
<comment type="similarity">
    <text evidence="1 8 9">Belongs to the class-I aminoacyl-tRNA synthetase family.</text>
</comment>
<dbReference type="InterPro" id="IPR020059">
    <property type="entry name" value="Glu/Gln-tRNA-synth_Ib_codon-bd"/>
</dbReference>
<dbReference type="InterPro" id="IPR022861">
    <property type="entry name" value="Gln_tRNA_ligase_bac"/>
</dbReference>
<evidence type="ECO:0000256" key="9">
    <source>
        <dbReference type="RuleBase" id="RU363037"/>
    </source>
</evidence>
<dbReference type="GO" id="GO:0006424">
    <property type="term" value="P:glutamyl-tRNA aminoacylation"/>
    <property type="evidence" value="ECO:0007669"/>
    <property type="project" value="UniProtKB-UniRule"/>
</dbReference>
<dbReference type="GO" id="GO:0005524">
    <property type="term" value="F:ATP binding"/>
    <property type="evidence" value="ECO:0007669"/>
    <property type="project" value="UniProtKB-UniRule"/>
</dbReference>
<feature type="binding site" evidence="8">
    <location>
        <position position="218"/>
    </location>
    <ligand>
        <name>L-glutamine</name>
        <dbReference type="ChEBI" id="CHEBI:58359"/>
    </ligand>
</feature>
<keyword evidence="6 8" id="KW-0648">Protein biosynthesis</keyword>
<dbReference type="InterPro" id="IPR050132">
    <property type="entry name" value="Gln/Glu-tRNA_Ligase"/>
</dbReference>
<dbReference type="NCBIfam" id="NF011291">
    <property type="entry name" value="PRK14703.1"/>
    <property type="match status" value="1"/>
</dbReference>
<dbReference type="NCBIfam" id="TIGR00440">
    <property type="entry name" value="glnS"/>
    <property type="match status" value="1"/>
</dbReference>
<dbReference type="InterPro" id="IPR011035">
    <property type="entry name" value="Ribosomal_bL25/Gln-tRNA_synth"/>
</dbReference>
<feature type="short sequence motif" description="'HIGH' region" evidence="8">
    <location>
        <begin position="41"/>
        <end position="51"/>
    </location>
</feature>
<dbReference type="PATRIC" id="fig|1227271.3.peg.2001"/>
<reference evidence="13 14" key="1">
    <citation type="submission" date="2013-06" db="EMBL/GenBank/DDBJ databases">
        <authorList>
            <person name="Weinstock G."/>
            <person name="Sodergren E."/>
            <person name="Lobos E.A."/>
            <person name="Fulton L."/>
            <person name="Fulton R."/>
            <person name="Courtney L."/>
            <person name="Fronick C."/>
            <person name="O'Laughlin M."/>
            <person name="Godfrey J."/>
            <person name="Wilson R.M."/>
            <person name="Miner T."/>
            <person name="Farmer C."/>
            <person name="Delehaunty K."/>
            <person name="Cordes M."/>
            <person name="Minx P."/>
            <person name="Tomlinson C."/>
            <person name="Chen J."/>
            <person name="Wollam A."/>
            <person name="Pepin K.H."/>
            <person name="Bhonagiri V."/>
            <person name="Zhang X."/>
            <person name="Warren W."/>
            <person name="Mitreva M."/>
            <person name="Mardis E.R."/>
            <person name="Wilson R.K."/>
        </authorList>
    </citation>
    <scope>NUCLEOTIDE SEQUENCE [LARGE SCALE GENOMIC DNA]</scope>
    <source>
        <strain evidence="13 14">F0570</strain>
    </source>
</reference>
<dbReference type="PRINTS" id="PR00987">
    <property type="entry name" value="TRNASYNTHGLU"/>
</dbReference>
<feature type="binding site" evidence="8">
    <location>
        <begin position="276"/>
        <end position="278"/>
    </location>
    <ligand>
        <name>ATP</name>
        <dbReference type="ChEBI" id="CHEBI:30616"/>
    </ligand>
</feature>
<dbReference type="GO" id="GO:0006425">
    <property type="term" value="P:glutaminyl-tRNA aminoacylation"/>
    <property type="evidence" value="ECO:0007669"/>
    <property type="project" value="UniProtKB-UniRule"/>
</dbReference>
<keyword evidence="4 8" id="KW-0547">Nucleotide-binding</keyword>
<feature type="binding site" evidence="8">
    <location>
        <position position="237"/>
    </location>
    <ligand>
        <name>ATP</name>
        <dbReference type="ChEBI" id="CHEBI:30616"/>
    </ligand>
</feature>
<keyword evidence="3 8" id="KW-0436">Ligase</keyword>
<dbReference type="PANTHER" id="PTHR43097:SF5">
    <property type="entry name" value="GLUTAMATE--TRNA LIGASE"/>
    <property type="match status" value="1"/>
</dbReference>
<dbReference type="GO" id="GO:0004819">
    <property type="term" value="F:glutamine-tRNA ligase activity"/>
    <property type="evidence" value="ECO:0007669"/>
    <property type="project" value="UniProtKB-UniRule"/>
</dbReference>
<feature type="binding site" evidence="8">
    <location>
        <position position="74"/>
    </location>
    <ligand>
        <name>L-glutamine</name>
        <dbReference type="ChEBI" id="CHEBI:58359"/>
    </ligand>
</feature>
<evidence type="ECO:0000256" key="7">
    <source>
        <dbReference type="ARBA" id="ARBA00023146"/>
    </source>
</evidence>
<dbReference type="Gene3D" id="2.40.240.10">
    <property type="entry name" value="Ribosomal Protein L25, Chain P"/>
    <property type="match status" value="2"/>
</dbReference>
<dbReference type="Pfam" id="PF20974">
    <property type="entry name" value="tRNA-synt_1c_C2"/>
    <property type="match status" value="1"/>
</dbReference>
<dbReference type="InterPro" id="IPR020056">
    <property type="entry name" value="Rbsml_bL25/Gln-tRNA_synth_N"/>
</dbReference>
<dbReference type="FunFam" id="3.40.50.620:FF:000037">
    <property type="entry name" value="Glutamine--tRNA ligase cytoplasmic"/>
    <property type="match status" value="1"/>
</dbReference>
<feature type="domain" description="Glutamyl/glutaminyl-tRNA synthetase class Ib catalytic" evidence="10">
    <location>
        <begin position="35"/>
        <end position="344"/>
    </location>
</feature>
<dbReference type="SUPFAM" id="SSF52374">
    <property type="entry name" value="Nucleotidylyl transferase"/>
    <property type="match status" value="1"/>
</dbReference>
<organism evidence="13 14">
    <name type="scientific">Porphyromonas gingivalis F0570</name>
    <dbReference type="NCBI Taxonomy" id="1227271"/>
    <lineage>
        <taxon>Bacteria</taxon>
        <taxon>Pseudomonadati</taxon>
        <taxon>Bacteroidota</taxon>
        <taxon>Bacteroidia</taxon>
        <taxon>Bacteroidales</taxon>
        <taxon>Porphyromonadaceae</taxon>
        <taxon>Porphyromonas</taxon>
    </lineage>
</organism>
<gene>
    <name evidence="8" type="primary">glnS</name>
    <name evidence="13" type="ORF">HMPREF1555_02282</name>
</gene>
<dbReference type="Proteomes" id="UP000016630">
    <property type="component" value="Unassembled WGS sequence"/>
</dbReference>
<feature type="domain" description="tRNA synthetases class I (E and Q) anti-codon binding" evidence="12">
    <location>
        <begin position="464"/>
        <end position="539"/>
    </location>
</feature>
<dbReference type="Pfam" id="PF00749">
    <property type="entry name" value="tRNA-synt_1c"/>
    <property type="match status" value="1"/>
</dbReference>
<evidence type="ECO:0000256" key="2">
    <source>
        <dbReference type="ARBA" id="ARBA00022490"/>
    </source>
</evidence>
<evidence type="ECO:0000256" key="1">
    <source>
        <dbReference type="ARBA" id="ARBA00005594"/>
    </source>
</evidence>
<evidence type="ECO:0000259" key="12">
    <source>
        <dbReference type="Pfam" id="PF20974"/>
    </source>
</evidence>
<dbReference type="HAMAP" id="MF_00126">
    <property type="entry name" value="Gln_tRNA_synth"/>
    <property type="match status" value="1"/>
</dbReference>
<feature type="domain" description="Glutamyl/glutaminyl-tRNA synthetase class Ib anti-codon binding" evidence="11">
    <location>
        <begin position="347"/>
        <end position="447"/>
    </location>
</feature>
<evidence type="ECO:0000259" key="11">
    <source>
        <dbReference type="Pfam" id="PF03950"/>
    </source>
</evidence>
<accession>A0A0E2LMM8</accession>
<dbReference type="EC" id="6.1.1.18" evidence="8"/>
<dbReference type="InterPro" id="IPR014729">
    <property type="entry name" value="Rossmann-like_a/b/a_fold"/>
</dbReference>
<feature type="binding site" evidence="8">
    <location>
        <begin position="268"/>
        <end position="269"/>
    </location>
    <ligand>
        <name>ATP</name>
        <dbReference type="ChEBI" id="CHEBI:30616"/>
    </ligand>
</feature>
<evidence type="ECO:0000256" key="3">
    <source>
        <dbReference type="ARBA" id="ARBA00022598"/>
    </source>
</evidence>
<protein>
    <recommendedName>
        <fullName evidence="8">Glutamine--tRNA ligase</fullName>
        <ecNumber evidence="8">6.1.1.18</ecNumber>
    </recommendedName>
    <alternativeName>
        <fullName evidence="8">Glutaminyl-tRNA synthetase</fullName>
        <shortName evidence="8">GlnRS</shortName>
    </alternativeName>
</protein>
<keyword evidence="2 8" id="KW-0963">Cytoplasm</keyword>
<proteinExistence type="inferred from homology"/>
<evidence type="ECO:0000313" key="14">
    <source>
        <dbReference type="Proteomes" id="UP000016630"/>
    </source>
</evidence>
<dbReference type="EMBL" id="AWUW01000156">
    <property type="protein sequence ID" value="ERJ63714.1"/>
    <property type="molecule type" value="Genomic_DNA"/>
</dbReference>
<dbReference type="HOGENOM" id="CLU_001882_3_1_10"/>
<dbReference type="InterPro" id="IPR020058">
    <property type="entry name" value="Glu/Gln-tRNA-synth_Ib_cat-dom"/>
</dbReference>
<keyword evidence="5 8" id="KW-0067">ATP-binding</keyword>
<dbReference type="PANTHER" id="PTHR43097">
    <property type="entry name" value="GLUTAMINE-TRNA LIGASE"/>
    <property type="match status" value="1"/>
</dbReference>
<dbReference type="InterPro" id="IPR049437">
    <property type="entry name" value="tRNA-synt_1c_C2"/>
</dbReference>
<evidence type="ECO:0000259" key="10">
    <source>
        <dbReference type="Pfam" id="PF00749"/>
    </source>
</evidence>
<comment type="caution">
    <text evidence="8">Lacks conserved residue(s) required for the propagation of feature annotation.</text>
</comment>
<dbReference type="GO" id="GO:0005829">
    <property type="term" value="C:cytosol"/>
    <property type="evidence" value="ECO:0007669"/>
    <property type="project" value="TreeGrafter"/>
</dbReference>
<keyword evidence="7 8" id="KW-0030">Aminoacyl-tRNA synthetase</keyword>
<dbReference type="SUPFAM" id="SSF50715">
    <property type="entry name" value="Ribosomal protein L25-like"/>
    <property type="match status" value="1"/>
</dbReference>
<comment type="subcellular location">
    <subcellularLocation>
        <location evidence="8">Cytoplasm</location>
    </subcellularLocation>
</comment>
<dbReference type="RefSeq" id="WP_021664903.1">
    <property type="nucleotide sequence ID" value="NZ_KI259109.1"/>
</dbReference>
<feature type="binding site" evidence="8">
    <location>
        <begin position="48"/>
        <end position="54"/>
    </location>
    <ligand>
        <name>ATP</name>
        <dbReference type="ChEBI" id="CHEBI:30616"/>
    </ligand>
</feature>
<dbReference type="Pfam" id="PF03950">
    <property type="entry name" value="tRNA-synt_1c_C"/>
    <property type="match status" value="1"/>
</dbReference>
<dbReference type="Gene3D" id="3.40.50.620">
    <property type="entry name" value="HUPs"/>
    <property type="match status" value="1"/>
</dbReference>
<sequence>MNENKNSGIEEKKSLNFIEQIVESDLSEGKNDGRIQTRFPPEPNGYLHIGHAKAICIDFGIAQRYGGVCNLRFDDTNPVKEDVEYVDAIREDIEWLGFHWGNIYYASDYFQELYDFAERLIREGHAYVDEQTAEQIAAQKGSPTVPGTASPFRDRPAEESLDLFRRMNAGEFEEGAMTLRAKIDMASSNMHFRDPIIYRIIKHPHHRTGNEWNVYPMYDFAHGQSDYFEGVTHSICTLEFEVHRPLYNYFIELLRKDSYAPRQIEFNRLNLTYTMMSKRKLLQLVKDGLVSGWDDPRMPTICGYRRRGYTPESIRNFIDKIGYTKYDGIIDVALLEHAVREDLNKRATRVSGVIDPIKLVITNYPEDKTEEMAAVNNPEDESAGVHTITFARELYIEKEDFMEDAPKKYFRMTPGQEVRLKSSYIVRCTGCKKDEDGNVVEVYAEYDPLTLSGMPESNRKVKGTIHWVSARHSLPAEVRLYDRLFTDENPSDIKDKTLAEMLNPDSLKVLKSCRVEPFLADAAPGSHFQFQRIGYFTVDPDSRPGALVFNRTVSLKDSWQKAQKNA</sequence>
<dbReference type="InterPro" id="IPR000924">
    <property type="entry name" value="Glu/Gln-tRNA-synth"/>
</dbReference>
<evidence type="ECO:0000256" key="6">
    <source>
        <dbReference type="ARBA" id="ARBA00022917"/>
    </source>
</evidence>
<evidence type="ECO:0000256" key="8">
    <source>
        <dbReference type="HAMAP-Rule" id="MF_00126"/>
    </source>
</evidence>
<feature type="binding site" evidence="8">
    <location>
        <begin position="42"/>
        <end position="44"/>
    </location>
    <ligand>
        <name>ATP</name>
        <dbReference type="ChEBI" id="CHEBI:30616"/>
    </ligand>
</feature>
<comment type="subunit">
    <text evidence="8">Monomer.</text>
</comment>
<name>A0A0E2LMM8_PORGN</name>
<dbReference type="FunFam" id="2.40.240.10:FF:000001">
    <property type="entry name" value="Glutamine--tRNA ligase"/>
    <property type="match status" value="1"/>
</dbReference>
<evidence type="ECO:0000256" key="4">
    <source>
        <dbReference type="ARBA" id="ARBA00022741"/>
    </source>
</evidence>
<dbReference type="InterPro" id="IPR004514">
    <property type="entry name" value="Gln-tRNA-synth"/>
</dbReference>
<comment type="catalytic activity">
    <reaction evidence="8">
        <text>tRNA(Gln) + L-glutamine + ATP = L-glutaminyl-tRNA(Gln) + AMP + diphosphate</text>
        <dbReference type="Rhea" id="RHEA:20121"/>
        <dbReference type="Rhea" id="RHEA-COMP:9662"/>
        <dbReference type="Rhea" id="RHEA-COMP:9681"/>
        <dbReference type="ChEBI" id="CHEBI:30616"/>
        <dbReference type="ChEBI" id="CHEBI:33019"/>
        <dbReference type="ChEBI" id="CHEBI:58359"/>
        <dbReference type="ChEBI" id="CHEBI:78442"/>
        <dbReference type="ChEBI" id="CHEBI:78521"/>
        <dbReference type="ChEBI" id="CHEBI:456215"/>
        <dbReference type="EC" id="6.1.1.18"/>
    </reaction>
</comment>
<dbReference type="AlphaFoldDB" id="A0A0E2LMM8"/>
<evidence type="ECO:0000256" key="5">
    <source>
        <dbReference type="ARBA" id="ARBA00022840"/>
    </source>
</evidence>